<reference evidence="4 5" key="1">
    <citation type="submission" date="2015-04" db="EMBL/GenBank/DDBJ databases">
        <title>Complete genome sequence of Schizopora paradoxa KUC8140, a cosmopolitan wood degrader in East Asia.</title>
        <authorList>
            <consortium name="DOE Joint Genome Institute"/>
            <person name="Min B."/>
            <person name="Park H."/>
            <person name="Jang Y."/>
            <person name="Kim J.-J."/>
            <person name="Kim K.H."/>
            <person name="Pangilinan J."/>
            <person name="Lipzen A."/>
            <person name="Riley R."/>
            <person name="Grigoriev I.V."/>
            <person name="Spatafora J.W."/>
            <person name="Choi I.-G."/>
        </authorList>
    </citation>
    <scope>NUCLEOTIDE SEQUENCE [LARGE SCALE GENOMIC DNA]</scope>
    <source>
        <strain evidence="4 5">KUC8140</strain>
    </source>
</reference>
<keyword evidence="2" id="KW-0067">ATP-binding</keyword>
<feature type="non-terminal residue" evidence="4">
    <location>
        <position position="1"/>
    </location>
</feature>
<dbReference type="Proteomes" id="UP000053477">
    <property type="component" value="Unassembled WGS sequence"/>
</dbReference>
<proteinExistence type="predicted"/>
<dbReference type="InterPro" id="IPR039421">
    <property type="entry name" value="Type_1_exporter"/>
</dbReference>
<protein>
    <submittedName>
        <fullName evidence="4">p-loop containing nucleoside triphosphate hydrolase protein</fullName>
    </submittedName>
</protein>
<evidence type="ECO:0000256" key="1">
    <source>
        <dbReference type="ARBA" id="ARBA00022741"/>
    </source>
</evidence>
<dbReference type="STRING" id="27342.A0A0H2SPT8"/>
<dbReference type="InterPro" id="IPR003439">
    <property type="entry name" value="ABC_transporter-like_ATP-bd"/>
</dbReference>
<dbReference type="PANTHER" id="PTHR43394">
    <property type="entry name" value="ATP-DEPENDENT PERMEASE MDL1, MITOCHONDRIAL"/>
    <property type="match status" value="1"/>
</dbReference>
<dbReference type="AlphaFoldDB" id="A0A0H2SPT8"/>
<dbReference type="GO" id="GO:0016887">
    <property type="term" value="F:ATP hydrolysis activity"/>
    <property type="evidence" value="ECO:0007669"/>
    <property type="project" value="InterPro"/>
</dbReference>
<dbReference type="InterPro" id="IPR027417">
    <property type="entry name" value="P-loop_NTPase"/>
</dbReference>
<dbReference type="SUPFAM" id="SSF52540">
    <property type="entry name" value="P-loop containing nucleoside triphosphate hydrolases"/>
    <property type="match status" value="1"/>
</dbReference>
<evidence type="ECO:0000256" key="2">
    <source>
        <dbReference type="ARBA" id="ARBA00022840"/>
    </source>
</evidence>
<accession>A0A0H2SPT8</accession>
<organism evidence="4 5">
    <name type="scientific">Schizopora paradoxa</name>
    <dbReference type="NCBI Taxonomy" id="27342"/>
    <lineage>
        <taxon>Eukaryota</taxon>
        <taxon>Fungi</taxon>
        <taxon>Dikarya</taxon>
        <taxon>Basidiomycota</taxon>
        <taxon>Agaricomycotina</taxon>
        <taxon>Agaricomycetes</taxon>
        <taxon>Hymenochaetales</taxon>
        <taxon>Schizoporaceae</taxon>
        <taxon>Schizopora</taxon>
    </lineage>
</organism>
<dbReference type="PANTHER" id="PTHR43394:SF1">
    <property type="entry name" value="ATP-BINDING CASSETTE SUB-FAMILY B MEMBER 10, MITOCHONDRIAL"/>
    <property type="match status" value="1"/>
</dbReference>
<evidence type="ECO:0000313" key="4">
    <source>
        <dbReference type="EMBL" id="KLO19086.1"/>
    </source>
</evidence>
<dbReference type="Gene3D" id="3.40.50.300">
    <property type="entry name" value="P-loop containing nucleotide triphosphate hydrolases"/>
    <property type="match status" value="1"/>
</dbReference>
<keyword evidence="5" id="KW-1185">Reference proteome</keyword>
<dbReference type="InterPro" id="IPR003593">
    <property type="entry name" value="AAA+_ATPase"/>
</dbReference>
<evidence type="ECO:0000259" key="3">
    <source>
        <dbReference type="PROSITE" id="PS50893"/>
    </source>
</evidence>
<dbReference type="PROSITE" id="PS50893">
    <property type="entry name" value="ABC_TRANSPORTER_2"/>
    <property type="match status" value="1"/>
</dbReference>
<dbReference type="GO" id="GO:0015421">
    <property type="term" value="F:ABC-type oligopeptide transporter activity"/>
    <property type="evidence" value="ECO:0007669"/>
    <property type="project" value="TreeGrafter"/>
</dbReference>
<dbReference type="Pfam" id="PF00005">
    <property type="entry name" value="ABC_tran"/>
    <property type="match status" value="1"/>
</dbReference>
<dbReference type="SMART" id="SM00382">
    <property type="entry name" value="AAA"/>
    <property type="match status" value="1"/>
</dbReference>
<gene>
    <name evidence="4" type="ORF">SCHPADRAFT_818806</name>
</gene>
<sequence length="351" mass="39279">ATLRECASSIEASVGDLAYDLKRISEKLVYIKDIYAQRDIKNVMEDGHLSYPRIDDKWETKSTGMELEFCNVNFKYPDTDRLVLKDISFKIKSGQMVAIVGTNGSGKSTAINLFNRIYDTTEGEILIDGLPIKSYRANDVRSAMAILRQKHFSYPLSLGVNVALGCPDQYDTVTDEEIHEALEEGGADAFIKKLPKGVNTVLSPVRLSSLNIEGEENEELNAMIKENEKHTDVSGGESQRLAASRTFMRLKKGDIRFIAADEPTSALDAEGEMAFFERLRAQRGKKTVVFITHRFGHLTKYADLILVLKDGCLVESGTHDELVAKDGEYNKLYQVQAQSFTSDNDQPEEEE</sequence>
<keyword evidence="1" id="KW-0547">Nucleotide-binding</keyword>
<keyword evidence="4" id="KW-0378">Hydrolase</keyword>
<dbReference type="OrthoDB" id="6500128at2759"/>
<feature type="domain" description="ABC transporter" evidence="3">
    <location>
        <begin position="67"/>
        <end position="335"/>
    </location>
</feature>
<name>A0A0H2SPT8_9AGAM</name>
<dbReference type="InParanoid" id="A0A0H2SPT8"/>
<dbReference type="GO" id="GO:0005524">
    <property type="term" value="F:ATP binding"/>
    <property type="evidence" value="ECO:0007669"/>
    <property type="project" value="UniProtKB-KW"/>
</dbReference>
<dbReference type="EMBL" id="KQ085889">
    <property type="protein sequence ID" value="KLO19086.1"/>
    <property type="molecule type" value="Genomic_DNA"/>
</dbReference>
<evidence type="ECO:0000313" key="5">
    <source>
        <dbReference type="Proteomes" id="UP000053477"/>
    </source>
</evidence>